<evidence type="ECO:0000313" key="1">
    <source>
        <dbReference type="EMBL" id="KAI9251368.1"/>
    </source>
</evidence>
<reference evidence="1" key="2">
    <citation type="submission" date="2023-02" db="EMBL/GenBank/DDBJ databases">
        <authorList>
            <consortium name="DOE Joint Genome Institute"/>
            <person name="Mondo S.J."/>
            <person name="Chang Y."/>
            <person name="Wang Y."/>
            <person name="Ahrendt S."/>
            <person name="Andreopoulos W."/>
            <person name="Barry K."/>
            <person name="Beard J."/>
            <person name="Benny G.L."/>
            <person name="Blankenship S."/>
            <person name="Bonito G."/>
            <person name="Cuomo C."/>
            <person name="Desiro A."/>
            <person name="Gervers K.A."/>
            <person name="Hundley H."/>
            <person name="Kuo A."/>
            <person name="LaButti K."/>
            <person name="Lang B.F."/>
            <person name="Lipzen A."/>
            <person name="O'Donnell K."/>
            <person name="Pangilinan J."/>
            <person name="Reynolds N."/>
            <person name="Sandor L."/>
            <person name="Smith M.W."/>
            <person name="Tsang A."/>
            <person name="Grigoriev I.V."/>
            <person name="Stajich J.E."/>
            <person name="Spatafora J.W."/>
        </authorList>
    </citation>
    <scope>NUCLEOTIDE SEQUENCE</scope>
    <source>
        <strain evidence="1">RSA 2281</strain>
    </source>
</reference>
<accession>A0AAD5K196</accession>
<dbReference type="EMBL" id="JAIXMP010000030">
    <property type="protein sequence ID" value="KAI9251368.1"/>
    <property type="molecule type" value="Genomic_DNA"/>
</dbReference>
<evidence type="ECO:0000313" key="2">
    <source>
        <dbReference type="Proteomes" id="UP001209540"/>
    </source>
</evidence>
<dbReference type="Proteomes" id="UP001209540">
    <property type="component" value="Unassembled WGS sequence"/>
</dbReference>
<proteinExistence type="predicted"/>
<name>A0AAD5K196_9FUNG</name>
<organism evidence="1 2">
    <name type="scientific">Phascolomyces articulosus</name>
    <dbReference type="NCBI Taxonomy" id="60185"/>
    <lineage>
        <taxon>Eukaryota</taxon>
        <taxon>Fungi</taxon>
        <taxon>Fungi incertae sedis</taxon>
        <taxon>Mucoromycota</taxon>
        <taxon>Mucoromycotina</taxon>
        <taxon>Mucoromycetes</taxon>
        <taxon>Mucorales</taxon>
        <taxon>Lichtheimiaceae</taxon>
        <taxon>Phascolomyces</taxon>
    </lineage>
</organism>
<protein>
    <submittedName>
        <fullName evidence="1">Uncharacterized protein</fullName>
    </submittedName>
</protein>
<comment type="caution">
    <text evidence="1">The sequence shown here is derived from an EMBL/GenBank/DDBJ whole genome shotgun (WGS) entry which is preliminary data.</text>
</comment>
<sequence length="220" mass="25507">MSVVIIQNAIYKELFPDYCDKLLERLLSFQFIRCNFKKICQSDVMFNEAKKKKKGFNSSCVVIDVEKRVRDKHLHEQIKYITAELGKEENKVLGACGIIERLNRPSASTHRWRFILEKVPKIGHNITLCEVLLNYGLLLLSLHRSRSPKQTRDTLGQSYQLMGNGLDCVRKDCLGQMLLLTEIPKLPLRLMRHSCNYKDQSCKIMKINLATTKTISQEDF</sequence>
<reference evidence="1" key="1">
    <citation type="journal article" date="2022" name="IScience">
        <title>Evolution of zygomycete secretomes and the origins of terrestrial fungal ecologies.</title>
        <authorList>
            <person name="Chang Y."/>
            <person name="Wang Y."/>
            <person name="Mondo S."/>
            <person name="Ahrendt S."/>
            <person name="Andreopoulos W."/>
            <person name="Barry K."/>
            <person name="Beard J."/>
            <person name="Benny G.L."/>
            <person name="Blankenship S."/>
            <person name="Bonito G."/>
            <person name="Cuomo C."/>
            <person name="Desiro A."/>
            <person name="Gervers K.A."/>
            <person name="Hundley H."/>
            <person name="Kuo A."/>
            <person name="LaButti K."/>
            <person name="Lang B.F."/>
            <person name="Lipzen A."/>
            <person name="O'Donnell K."/>
            <person name="Pangilinan J."/>
            <person name="Reynolds N."/>
            <person name="Sandor L."/>
            <person name="Smith M.E."/>
            <person name="Tsang A."/>
            <person name="Grigoriev I.V."/>
            <person name="Stajich J.E."/>
            <person name="Spatafora J.W."/>
        </authorList>
    </citation>
    <scope>NUCLEOTIDE SEQUENCE</scope>
    <source>
        <strain evidence="1">RSA 2281</strain>
    </source>
</reference>
<keyword evidence="2" id="KW-1185">Reference proteome</keyword>
<gene>
    <name evidence="1" type="ORF">BDA99DRAFT_575109</name>
</gene>
<dbReference type="AlphaFoldDB" id="A0AAD5K196"/>